<dbReference type="RefSeq" id="WP_209891185.1">
    <property type="nucleotide sequence ID" value="NZ_BAAAJV010000014.1"/>
</dbReference>
<keyword evidence="4 9" id="KW-0378">Hydrolase</keyword>
<reference evidence="9 10" key="1">
    <citation type="submission" date="2021-03" db="EMBL/GenBank/DDBJ databases">
        <title>Sequencing the genomes of 1000 actinobacteria strains.</title>
        <authorList>
            <person name="Klenk H.-P."/>
        </authorList>
    </citation>
    <scope>NUCLEOTIDE SEQUENCE [LARGE SCALE GENOMIC DNA]</scope>
    <source>
        <strain evidence="9 10">DSM 14564</strain>
    </source>
</reference>
<keyword evidence="5 7" id="KW-1133">Transmembrane helix</keyword>
<comment type="caution">
    <text evidence="9">The sequence shown here is derived from an EMBL/GenBank/DDBJ whole genome shotgun (WGS) entry which is preliminary data.</text>
</comment>
<feature type="transmembrane region" description="Helical" evidence="7">
    <location>
        <begin position="172"/>
        <end position="193"/>
    </location>
</feature>
<dbReference type="Proteomes" id="UP000698222">
    <property type="component" value="Unassembled WGS sequence"/>
</dbReference>
<evidence type="ECO:0000259" key="8">
    <source>
        <dbReference type="SMART" id="SM00014"/>
    </source>
</evidence>
<dbReference type="SMART" id="SM00014">
    <property type="entry name" value="acidPPc"/>
    <property type="match status" value="1"/>
</dbReference>
<comment type="subcellular location">
    <subcellularLocation>
        <location evidence="1">Cell membrane</location>
        <topology evidence="1">Multi-pass membrane protein</topology>
    </subcellularLocation>
</comment>
<evidence type="ECO:0000313" key="9">
    <source>
        <dbReference type="EMBL" id="MBP2409356.1"/>
    </source>
</evidence>
<evidence type="ECO:0000256" key="3">
    <source>
        <dbReference type="ARBA" id="ARBA00022692"/>
    </source>
</evidence>
<dbReference type="PANTHER" id="PTHR14969:SF62">
    <property type="entry name" value="DECAPRENYLPHOSPHORYL-5-PHOSPHORIBOSE PHOSPHATASE RV3807C-RELATED"/>
    <property type="match status" value="1"/>
</dbReference>
<feature type="transmembrane region" description="Helical" evidence="7">
    <location>
        <begin position="21"/>
        <end position="42"/>
    </location>
</feature>
<feature type="transmembrane region" description="Helical" evidence="7">
    <location>
        <begin position="143"/>
        <end position="165"/>
    </location>
</feature>
<evidence type="ECO:0000313" key="10">
    <source>
        <dbReference type="Proteomes" id="UP000698222"/>
    </source>
</evidence>
<dbReference type="Gene3D" id="1.20.144.10">
    <property type="entry name" value="Phosphatidic acid phosphatase type 2/haloperoxidase"/>
    <property type="match status" value="1"/>
</dbReference>
<feature type="domain" description="Phosphatidic acid phosphatase type 2/haloperoxidase" evidence="8">
    <location>
        <begin position="104"/>
        <end position="214"/>
    </location>
</feature>
<dbReference type="GO" id="GO:0050380">
    <property type="term" value="F:undecaprenyl-diphosphatase activity"/>
    <property type="evidence" value="ECO:0007669"/>
    <property type="project" value="UniProtKB-EC"/>
</dbReference>
<dbReference type="InterPro" id="IPR036938">
    <property type="entry name" value="PAP2/HPO_sf"/>
</dbReference>
<evidence type="ECO:0000256" key="4">
    <source>
        <dbReference type="ARBA" id="ARBA00022801"/>
    </source>
</evidence>
<feature type="transmembrane region" description="Helical" evidence="7">
    <location>
        <begin position="106"/>
        <end position="123"/>
    </location>
</feature>
<keyword evidence="6 7" id="KW-0472">Membrane</keyword>
<dbReference type="Pfam" id="PF01569">
    <property type="entry name" value="PAP2"/>
    <property type="match status" value="1"/>
</dbReference>
<evidence type="ECO:0000256" key="7">
    <source>
        <dbReference type="SAM" id="Phobius"/>
    </source>
</evidence>
<dbReference type="SUPFAM" id="SSF48317">
    <property type="entry name" value="Acid phosphatase/Vanadium-dependent haloperoxidase"/>
    <property type="match status" value="1"/>
</dbReference>
<proteinExistence type="predicted"/>
<accession>A0ABS4YKQ0</accession>
<feature type="transmembrane region" description="Helical" evidence="7">
    <location>
        <begin position="199"/>
        <end position="217"/>
    </location>
</feature>
<dbReference type="PANTHER" id="PTHR14969">
    <property type="entry name" value="SPHINGOSINE-1-PHOSPHATE PHOSPHOHYDROLASE"/>
    <property type="match status" value="1"/>
</dbReference>
<keyword evidence="10" id="KW-1185">Reference proteome</keyword>
<feature type="transmembrane region" description="Helical" evidence="7">
    <location>
        <begin position="74"/>
        <end position="94"/>
    </location>
</feature>
<dbReference type="EMBL" id="JAGIOC010000001">
    <property type="protein sequence ID" value="MBP2409356.1"/>
    <property type="molecule type" value="Genomic_DNA"/>
</dbReference>
<keyword evidence="2" id="KW-1003">Cell membrane</keyword>
<dbReference type="InterPro" id="IPR000326">
    <property type="entry name" value="PAP2/HPO"/>
</dbReference>
<name>A0ABS4YKQ0_9MICO</name>
<evidence type="ECO:0000256" key="6">
    <source>
        <dbReference type="ARBA" id="ARBA00023136"/>
    </source>
</evidence>
<gene>
    <name evidence="9" type="ORF">JOF44_002259</name>
</gene>
<evidence type="ECO:0000256" key="5">
    <source>
        <dbReference type="ARBA" id="ARBA00022989"/>
    </source>
</evidence>
<protein>
    <submittedName>
        <fullName evidence="9">Undecaprenyl-diphosphatase</fullName>
        <ecNumber evidence="9">3.6.1.27</ecNumber>
    </submittedName>
</protein>
<evidence type="ECO:0000256" key="1">
    <source>
        <dbReference type="ARBA" id="ARBA00004651"/>
    </source>
</evidence>
<dbReference type="EC" id="3.6.1.27" evidence="9"/>
<sequence length="227" mass="23433">MTIPSADPEGRGRALRRAAPPALGVLGAILLAAALGGLIRAVPAVGALDERLVAAAGTTLTMPERTLALGLDAIFDPLVAAPLTVAVVLVVALARRSPREGARTGILILVPWAATGVLKVIVRRPRPEVELLGDRLVPLPETFSFPSGHTTVAAALCLAILLALPAGWGRRLGGALAAVMVAATAWSRVALGLHHPTDVLVSALLAPVLVVLLARWLDAVRPTEDPR</sequence>
<keyword evidence="3 7" id="KW-0812">Transmembrane</keyword>
<dbReference type="CDD" id="cd01610">
    <property type="entry name" value="PAP2_like"/>
    <property type="match status" value="1"/>
</dbReference>
<evidence type="ECO:0000256" key="2">
    <source>
        <dbReference type="ARBA" id="ARBA00022475"/>
    </source>
</evidence>
<organism evidence="9 10">
    <name type="scientific">Brachybacterium fresconis</name>
    <dbReference type="NCBI Taxonomy" id="173363"/>
    <lineage>
        <taxon>Bacteria</taxon>
        <taxon>Bacillati</taxon>
        <taxon>Actinomycetota</taxon>
        <taxon>Actinomycetes</taxon>
        <taxon>Micrococcales</taxon>
        <taxon>Dermabacteraceae</taxon>
        <taxon>Brachybacterium</taxon>
    </lineage>
</organism>